<dbReference type="AlphaFoldDB" id="A0A6S7BDA5"/>
<organism evidence="1 2">
    <name type="scientific">Pararobbsia alpina</name>
    <dbReference type="NCBI Taxonomy" id="621374"/>
    <lineage>
        <taxon>Bacteria</taxon>
        <taxon>Pseudomonadati</taxon>
        <taxon>Pseudomonadota</taxon>
        <taxon>Betaproteobacteria</taxon>
        <taxon>Burkholderiales</taxon>
        <taxon>Burkholderiaceae</taxon>
        <taxon>Pararobbsia</taxon>
    </lineage>
</organism>
<gene>
    <name evidence="1" type="ORF">LMG28138_03905</name>
</gene>
<protein>
    <submittedName>
        <fullName evidence="1">Uncharacterized protein</fullName>
    </submittedName>
</protein>
<proteinExistence type="predicted"/>
<accession>A0A6S7BDA5</accession>
<sequence>MRSTQHNNASPGISPGRVQKVIKGHTVTVIRGPVPTGAGRIASLSSADRITYFLTAAREAGAKPWFNRPARCWYVGINPLTRWASINGLK</sequence>
<evidence type="ECO:0000313" key="2">
    <source>
        <dbReference type="Proteomes" id="UP000494115"/>
    </source>
</evidence>
<dbReference type="EMBL" id="CADIKM010000021">
    <property type="protein sequence ID" value="CAB3795564.1"/>
    <property type="molecule type" value="Genomic_DNA"/>
</dbReference>
<name>A0A6S7BDA5_9BURK</name>
<dbReference type="Proteomes" id="UP000494115">
    <property type="component" value="Unassembled WGS sequence"/>
</dbReference>
<reference evidence="1 2" key="1">
    <citation type="submission" date="2020-04" db="EMBL/GenBank/DDBJ databases">
        <authorList>
            <person name="De Canck E."/>
        </authorList>
    </citation>
    <scope>NUCLEOTIDE SEQUENCE [LARGE SCALE GENOMIC DNA]</scope>
    <source>
        <strain evidence="1 2">LMG 28138</strain>
    </source>
</reference>
<evidence type="ECO:0000313" key="1">
    <source>
        <dbReference type="EMBL" id="CAB3795564.1"/>
    </source>
</evidence>
<keyword evidence="2" id="KW-1185">Reference proteome</keyword>